<sequence>MCKKDSLYLIHSEEETFRKFLHTATNDSEKEFFPLLKDFVFGSIDSNQSIFIKGKLLQMANNPFLLLSNLVDIKNKWHMTNVLKEKDEIFKQANYFVAKQIVENTSFKQSSFDLWSKLNEILKMNAYRKLISALSEVSEVYDKYKNRHYEITLTTQKVVTLGIDVVCFIDKMAETHLSKLEKSDPLEKDPRYLLDIILDGYRRCNGNLKAFDFNEAKQIEREFSLAKRCGSRCSLNDDKINEGLFSLIGLLKTIYKDTLHKNSNNTYFQLPSSECARRKHTFVNLIKDKFIAFTGEYFWLSFYTVSFLLFLSIGLKNSYSRNAELSMIMLLGLIFGLSIGSEVAMRINLIVRVAKHVGKCLGFTRKGKTKNDQEAYY</sequence>
<feature type="transmembrane region" description="Helical" evidence="1">
    <location>
        <begin position="327"/>
        <end position="345"/>
    </location>
</feature>
<keyword evidence="1" id="KW-1133">Transmembrane helix</keyword>
<keyword evidence="1" id="KW-0472">Membrane</keyword>
<evidence type="ECO:0000313" key="3">
    <source>
        <dbReference type="Proteomes" id="UP001439008"/>
    </source>
</evidence>
<dbReference type="EMBL" id="JBDODL010000106">
    <property type="protein sequence ID" value="MES1918685.1"/>
    <property type="molecule type" value="Genomic_DNA"/>
</dbReference>
<evidence type="ECO:0000313" key="2">
    <source>
        <dbReference type="EMBL" id="MES1918685.1"/>
    </source>
</evidence>
<gene>
    <name evidence="2" type="ORF">MHBO_000613</name>
</gene>
<dbReference type="Proteomes" id="UP001439008">
    <property type="component" value="Unassembled WGS sequence"/>
</dbReference>
<organism evidence="2 3">
    <name type="scientific">Bonamia ostreae</name>
    <dbReference type="NCBI Taxonomy" id="126728"/>
    <lineage>
        <taxon>Eukaryota</taxon>
        <taxon>Sar</taxon>
        <taxon>Rhizaria</taxon>
        <taxon>Endomyxa</taxon>
        <taxon>Ascetosporea</taxon>
        <taxon>Haplosporida</taxon>
        <taxon>Bonamia</taxon>
    </lineage>
</organism>
<name>A0ABV2AG99_9EUKA</name>
<feature type="transmembrane region" description="Helical" evidence="1">
    <location>
        <begin position="297"/>
        <end position="315"/>
    </location>
</feature>
<comment type="caution">
    <text evidence="2">The sequence shown here is derived from an EMBL/GenBank/DDBJ whole genome shotgun (WGS) entry which is preliminary data.</text>
</comment>
<protein>
    <submittedName>
        <fullName evidence="2">Uncharacterized protein</fullName>
    </submittedName>
</protein>
<accession>A0ABV2AG99</accession>
<keyword evidence="1" id="KW-0812">Transmembrane</keyword>
<proteinExistence type="predicted"/>
<reference evidence="2 3" key="1">
    <citation type="journal article" date="2024" name="BMC Biol.">
        <title>Comparative genomics of Ascetosporea gives new insight into the evolutionary basis for animal parasitism in Rhizaria.</title>
        <authorList>
            <person name="Hiltunen Thoren M."/>
            <person name="Onut-Brannstrom I."/>
            <person name="Alfjorden A."/>
            <person name="Peckova H."/>
            <person name="Swords F."/>
            <person name="Hooper C."/>
            <person name="Holzer A.S."/>
            <person name="Bass D."/>
            <person name="Burki F."/>
        </authorList>
    </citation>
    <scope>NUCLEOTIDE SEQUENCE [LARGE SCALE GENOMIC DNA]</scope>
    <source>
        <strain evidence="2">20-A016</strain>
    </source>
</reference>
<evidence type="ECO:0000256" key="1">
    <source>
        <dbReference type="SAM" id="Phobius"/>
    </source>
</evidence>
<keyword evidence="3" id="KW-1185">Reference proteome</keyword>